<dbReference type="EMBL" id="JBHUFW010000004">
    <property type="protein sequence ID" value="MFD1861908.1"/>
    <property type="molecule type" value="Genomic_DNA"/>
</dbReference>
<comment type="caution">
    <text evidence="2">The sequence shown here is derived from an EMBL/GenBank/DDBJ whole genome shotgun (WGS) entry which is preliminary data.</text>
</comment>
<protein>
    <submittedName>
        <fullName evidence="2">Nuclease-related domain-containing protein</fullName>
    </submittedName>
</protein>
<dbReference type="InterPro" id="IPR011528">
    <property type="entry name" value="NERD"/>
</dbReference>
<keyword evidence="3" id="KW-1185">Reference proteome</keyword>
<evidence type="ECO:0000259" key="1">
    <source>
        <dbReference type="PROSITE" id="PS50965"/>
    </source>
</evidence>
<reference evidence="3" key="1">
    <citation type="journal article" date="2019" name="Int. J. Syst. Evol. Microbiol.">
        <title>The Global Catalogue of Microorganisms (GCM) 10K type strain sequencing project: providing services to taxonomists for standard genome sequencing and annotation.</title>
        <authorList>
            <consortium name="The Broad Institute Genomics Platform"/>
            <consortium name="The Broad Institute Genome Sequencing Center for Infectious Disease"/>
            <person name="Wu L."/>
            <person name="Ma J."/>
        </authorList>
    </citation>
    <scope>NUCLEOTIDE SEQUENCE [LARGE SCALE GENOMIC DNA]</scope>
    <source>
        <strain evidence="3">CGMCC 1.15475</strain>
    </source>
</reference>
<dbReference type="PROSITE" id="PS50965">
    <property type="entry name" value="NERD"/>
    <property type="match status" value="1"/>
</dbReference>
<organism evidence="2 3">
    <name type="scientific">Planococcus chinensis</name>
    <dbReference type="NCBI Taxonomy" id="272917"/>
    <lineage>
        <taxon>Bacteria</taxon>
        <taxon>Bacillati</taxon>
        <taxon>Bacillota</taxon>
        <taxon>Bacilli</taxon>
        <taxon>Bacillales</taxon>
        <taxon>Caryophanaceae</taxon>
        <taxon>Planococcus</taxon>
    </lineage>
</organism>
<gene>
    <name evidence="2" type="ORF">ACFSDB_03155</name>
</gene>
<evidence type="ECO:0000313" key="2">
    <source>
        <dbReference type="EMBL" id="MFD1861908.1"/>
    </source>
</evidence>
<feature type="domain" description="NERD" evidence="1">
    <location>
        <begin position="57"/>
        <end position="172"/>
    </location>
</feature>
<dbReference type="Proteomes" id="UP001597273">
    <property type="component" value="Unassembled WGS sequence"/>
</dbReference>
<dbReference type="RefSeq" id="WP_204891031.1">
    <property type="nucleotide sequence ID" value="NZ_JBHUFW010000004.1"/>
</dbReference>
<sequence length="331" mass="38288">MELSNLTCYNLIEVMQMILKYRDKPAKIAGYEALLKRLPANHEKRRLIIEKLSNAKAGAGGEERIDTILSYFEPDYPFRMIQDLSLPERNQIDTLLIMQDRIIILEIKNLGGELRMRTNPSALGQTLLDGHRRFLKNPVIQVETAKIKLQKVLKAMGIQLPIESIVVMAYPSQFVEDVPSDAKVWIAEEVLVQLYKINIENKILSVEEMHSLGKALLSIDKQYQPFPLALNLNINLQDIENGVYCPRCKLRKMKRLVRKWECYFCDIYSLDAHLDAIDEWFMVCKSTITTQECKAFLELTNIETAKRILRKKGLAEIGGKRNRQYLRKEGF</sequence>
<accession>A0ABW4QE93</accession>
<dbReference type="Pfam" id="PF08378">
    <property type="entry name" value="NERD"/>
    <property type="match status" value="1"/>
</dbReference>
<evidence type="ECO:0000313" key="3">
    <source>
        <dbReference type="Proteomes" id="UP001597273"/>
    </source>
</evidence>
<name>A0ABW4QE93_9BACL</name>
<proteinExistence type="predicted"/>